<evidence type="ECO:0000313" key="10">
    <source>
        <dbReference type="Proteomes" id="UP000184184"/>
    </source>
</evidence>
<dbReference type="InterPro" id="IPR036412">
    <property type="entry name" value="HAD-like_sf"/>
</dbReference>
<dbReference type="PANTHER" id="PTHR19288">
    <property type="entry name" value="4-NITROPHENYLPHOSPHATASE-RELATED"/>
    <property type="match status" value="1"/>
</dbReference>
<dbReference type="OrthoDB" id="9810449at2"/>
<feature type="binding site" evidence="8">
    <location>
        <position position="12"/>
    </location>
    <ligand>
        <name>Mg(2+)</name>
        <dbReference type="ChEBI" id="CHEBI:18420"/>
    </ligand>
</feature>
<dbReference type="Gene3D" id="3.40.50.1000">
    <property type="entry name" value="HAD superfamily/HAD-like"/>
    <property type="match status" value="2"/>
</dbReference>
<feature type="active site" description="Proton donor" evidence="6">
    <location>
        <position position="12"/>
    </location>
</feature>
<dbReference type="NCBIfam" id="TIGR01457">
    <property type="entry name" value="HAD-SF-IIA-hyp2"/>
    <property type="match status" value="1"/>
</dbReference>
<gene>
    <name evidence="9" type="ORF">SAMN05216179_3024</name>
</gene>
<evidence type="ECO:0000256" key="3">
    <source>
        <dbReference type="ARBA" id="ARBA00022801"/>
    </source>
</evidence>
<dbReference type="SUPFAM" id="SSF56784">
    <property type="entry name" value="HAD-like"/>
    <property type="match status" value="1"/>
</dbReference>
<dbReference type="InterPro" id="IPR023214">
    <property type="entry name" value="HAD_sf"/>
</dbReference>
<keyword evidence="4 5" id="KW-0460">Magnesium</keyword>
<evidence type="ECO:0000256" key="6">
    <source>
        <dbReference type="PIRSR" id="PIRSR000915-1"/>
    </source>
</evidence>
<dbReference type="FunFam" id="3.40.50.1000:FF:000053">
    <property type="entry name" value="TIGR01457 family HAD hydrolase"/>
    <property type="match status" value="1"/>
</dbReference>
<dbReference type="GO" id="GO:0005737">
    <property type="term" value="C:cytoplasm"/>
    <property type="evidence" value="ECO:0007669"/>
    <property type="project" value="TreeGrafter"/>
</dbReference>
<sequence length="257" mass="27943">MKKYSGFLIDLDGTVYKGTEKIVEAIEFVKELECKNLPYLFLTNNSTKHPSDVSEKLVDMGVPSTTEHVFTTSMATASYIKEQNRDAKVYPIGEEGLHMALEECGLEIVEENADVVVMGLDRDINYEKLAKGVLNIRSGASFVATNGDVALPTERGFLPGAGSLISVLSVSTGVQPKFIGKPESIIVEQALEVLGTSKEETLMVGDNYATDILAGINAGIDSLLVHTGVTTKEDLKSIEKQPTFTIDSLAEWTFGEW</sequence>
<dbReference type="Pfam" id="PF13242">
    <property type="entry name" value="Hydrolase_like"/>
    <property type="match status" value="1"/>
</dbReference>
<dbReference type="CDD" id="cd07530">
    <property type="entry name" value="HAD_Pase_UmpH-like"/>
    <property type="match status" value="1"/>
</dbReference>
<name>A0A1M7QBJ7_9BACI</name>
<evidence type="ECO:0000256" key="8">
    <source>
        <dbReference type="PIRSR" id="PIRSR000915-3"/>
    </source>
</evidence>
<feature type="binding site" evidence="8">
    <location>
        <position position="10"/>
    </location>
    <ligand>
        <name>Mg(2+)</name>
        <dbReference type="ChEBI" id="CHEBI:18420"/>
    </ligand>
</feature>
<evidence type="ECO:0000256" key="1">
    <source>
        <dbReference type="ARBA" id="ARBA00006696"/>
    </source>
</evidence>
<evidence type="ECO:0000256" key="2">
    <source>
        <dbReference type="ARBA" id="ARBA00022723"/>
    </source>
</evidence>
<feature type="binding site" evidence="7">
    <location>
        <position position="181"/>
    </location>
    <ligand>
        <name>substrate</name>
    </ligand>
</feature>
<dbReference type="InterPro" id="IPR006357">
    <property type="entry name" value="HAD-SF_hydro_IIA"/>
</dbReference>
<comment type="cofactor">
    <cofactor evidence="8">
        <name>Mg(2+)</name>
        <dbReference type="ChEBI" id="CHEBI:18420"/>
    </cofactor>
    <text evidence="8">Divalent metal ions. Mg(2+) is the most effective.</text>
</comment>
<dbReference type="Pfam" id="PF13344">
    <property type="entry name" value="Hydrolase_6"/>
    <property type="match status" value="1"/>
</dbReference>
<dbReference type="GO" id="GO:0046872">
    <property type="term" value="F:metal ion binding"/>
    <property type="evidence" value="ECO:0007669"/>
    <property type="project" value="UniProtKB-KW"/>
</dbReference>
<dbReference type="GO" id="GO:0016791">
    <property type="term" value="F:phosphatase activity"/>
    <property type="evidence" value="ECO:0007669"/>
    <property type="project" value="TreeGrafter"/>
</dbReference>
<dbReference type="SFLD" id="SFLDS00003">
    <property type="entry name" value="Haloacid_Dehalogenase"/>
    <property type="match status" value="1"/>
</dbReference>
<keyword evidence="3" id="KW-0378">Hydrolase</keyword>
<keyword evidence="10" id="KW-1185">Reference proteome</keyword>
<dbReference type="AlphaFoldDB" id="A0A1M7QBJ7"/>
<evidence type="ECO:0000313" key="9">
    <source>
        <dbReference type="EMBL" id="SHN28051.1"/>
    </source>
</evidence>
<dbReference type="PANTHER" id="PTHR19288:SF46">
    <property type="entry name" value="HALOACID DEHALOGENASE-LIKE HYDROLASE DOMAIN-CONTAINING PROTEIN 2"/>
    <property type="match status" value="1"/>
</dbReference>
<feature type="binding site" evidence="8">
    <location>
        <position position="206"/>
    </location>
    <ligand>
        <name>Mg(2+)</name>
        <dbReference type="ChEBI" id="CHEBI:18420"/>
    </ligand>
</feature>
<proteinExistence type="inferred from homology"/>
<evidence type="ECO:0000256" key="5">
    <source>
        <dbReference type="PIRNR" id="PIRNR000915"/>
    </source>
</evidence>
<dbReference type="PIRSF" id="PIRSF000915">
    <property type="entry name" value="PGP-type_phosphatase"/>
    <property type="match status" value="1"/>
</dbReference>
<protein>
    <recommendedName>
        <fullName evidence="5">Acid sugar phosphatase</fullName>
        <ecNumber evidence="5">3.1.3.-</ecNumber>
    </recommendedName>
</protein>
<dbReference type="RefSeq" id="WP_073202675.1">
    <property type="nucleotide sequence ID" value="NZ_FRCZ01000006.1"/>
</dbReference>
<comment type="similarity">
    <text evidence="1 5">Belongs to the HAD-like hydrolase superfamily. NagD family.</text>
</comment>
<dbReference type="EC" id="3.1.3.-" evidence="5"/>
<comment type="function">
    <text evidence="5">Catalyzes the dephosphorylation of 2-6 carbon acid sugars in vitro.</text>
</comment>
<dbReference type="NCBIfam" id="TIGR01460">
    <property type="entry name" value="HAD-SF-IIA"/>
    <property type="match status" value="1"/>
</dbReference>
<dbReference type="SFLD" id="SFLDG01139">
    <property type="entry name" value="C2.A:_Pyridoxal_Phosphate_Phos"/>
    <property type="match status" value="1"/>
</dbReference>
<evidence type="ECO:0000256" key="7">
    <source>
        <dbReference type="PIRSR" id="PIRSR000915-2"/>
    </source>
</evidence>
<keyword evidence="2 5" id="KW-0479">Metal-binding</keyword>
<organism evidence="9 10">
    <name type="scientific">Gracilibacillus kekensis</name>
    <dbReference type="NCBI Taxonomy" id="1027249"/>
    <lineage>
        <taxon>Bacteria</taxon>
        <taxon>Bacillati</taxon>
        <taxon>Bacillota</taxon>
        <taxon>Bacilli</taxon>
        <taxon>Bacillales</taxon>
        <taxon>Bacillaceae</taxon>
        <taxon>Gracilibacillus</taxon>
    </lineage>
</organism>
<accession>A0A1M7QBJ7</accession>
<feature type="active site" description="Nucleophile" evidence="6">
    <location>
        <position position="10"/>
    </location>
</feature>
<reference evidence="9 10" key="1">
    <citation type="submission" date="2016-11" db="EMBL/GenBank/DDBJ databases">
        <authorList>
            <person name="Jaros S."/>
            <person name="Januszkiewicz K."/>
            <person name="Wedrychowicz H."/>
        </authorList>
    </citation>
    <scope>NUCLEOTIDE SEQUENCE [LARGE SCALE GENOMIC DNA]</scope>
    <source>
        <strain evidence="9 10">CGMCC 1.10681</strain>
    </source>
</reference>
<dbReference type="Proteomes" id="UP000184184">
    <property type="component" value="Unassembled WGS sequence"/>
</dbReference>
<dbReference type="EMBL" id="FRCZ01000006">
    <property type="protein sequence ID" value="SHN28051.1"/>
    <property type="molecule type" value="Genomic_DNA"/>
</dbReference>
<dbReference type="STRING" id="1027249.SAMN05216179_3024"/>
<evidence type="ECO:0000256" key="4">
    <source>
        <dbReference type="ARBA" id="ARBA00022842"/>
    </source>
</evidence>
<dbReference type="InterPro" id="IPR006354">
    <property type="entry name" value="HAD-SF_hydro_IIA_hyp1"/>
</dbReference>